<keyword evidence="3" id="KW-1185">Reference proteome</keyword>
<name>V2XIB1_MONRO</name>
<feature type="compositionally biased region" description="Low complexity" evidence="1">
    <location>
        <begin position="160"/>
        <end position="170"/>
    </location>
</feature>
<feature type="compositionally biased region" description="Basic and acidic residues" evidence="1">
    <location>
        <begin position="219"/>
        <end position="238"/>
    </location>
</feature>
<sequence>MATYAFAKSACQEFYSYSPKFTSELPPHVLEVLENALHEELNTYVKLGRYLFVKSFAIFGPLELQKWWHSQGSLTGITEIVNREHHIDLVARGVCLGGVSGLNSACSFFAGLGILSKVESRMKALEWIRDLMDPLVRFLNRKANMTRDMNLKKVLTQIFSPTSSSEKSTPSPHPTPTPHPTTNSFNIRQPLANVTPLQLQARPQVRTTSPSSKAMLSTLKKDERPRKRMKPNYDEKENLSPFFLNHGPPRHGYTRR</sequence>
<proteinExistence type="predicted"/>
<dbReference type="EMBL" id="AWSO01000299">
    <property type="protein sequence ID" value="ESK92230.1"/>
    <property type="molecule type" value="Genomic_DNA"/>
</dbReference>
<evidence type="ECO:0000256" key="1">
    <source>
        <dbReference type="SAM" id="MobiDB-lite"/>
    </source>
</evidence>
<reference evidence="2 3" key="1">
    <citation type="journal article" date="2014" name="BMC Genomics">
        <title>Genome and secretome analysis of the hemibiotrophic fungal pathogen, Moniliophthora roreri, which causes frosty pod rot disease of cacao: mechanisms of the biotrophic and necrotrophic phases.</title>
        <authorList>
            <person name="Meinhardt L.W."/>
            <person name="Costa G.G.L."/>
            <person name="Thomazella D.P.T."/>
            <person name="Teixeira P.J.P.L."/>
            <person name="Carazzolle M.F."/>
            <person name="Schuster S.C."/>
            <person name="Carlson J.E."/>
            <person name="Guiltinan M.J."/>
            <person name="Mieczkowski P."/>
            <person name="Farmer A."/>
            <person name="Ramaraj T."/>
            <person name="Crozier J."/>
            <person name="Davis R.E."/>
            <person name="Shao J."/>
            <person name="Melnick R.L."/>
            <person name="Pereira G.A.G."/>
            <person name="Bailey B.A."/>
        </authorList>
    </citation>
    <scope>NUCLEOTIDE SEQUENCE [LARGE SCALE GENOMIC DNA]</scope>
    <source>
        <strain evidence="2 3">MCA 2997</strain>
    </source>
</reference>
<gene>
    <name evidence="2" type="ORF">Moror_4762</name>
</gene>
<dbReference type="Proteomes" id="UP000017559">
    <property type="component" value="Unassembled WGS sequence"/>
</dbReference>
<protein>
    <submittedName>
        <fullName evidence="2">Uncharacterized protein</fullName>
    </submittedName>
</protein>
<feature type="region of interest" description="Disordered" evidence="1">
    <location>
        <begin position="160"/>
        <end position="256"/>
    </location>
</feature>
<evidence type="ECO:0000313" key="2">
    <source>
        <dbReference type="EMBL" id="ESK92230.1"/>
    </source>
</evidence>
<organism evidence="2 3">
    <name type="scientific">Moniliophthora roreri (strain MCA 2997)</name>
    <name type="common">Cocoa frosty pod rot fungus</name>
    <name type="synonym">Crinipellis roreri</name>
    <dbReference type="NCBI Taxonomy" id="1381753"/>
    <lineage>
        <taxon>Eukaryota</taxon>
        <taxon>Fungi</taxon>
        <taxon>Dikarya</taxon>
        <taxon>Basidiomycota</taxon>
        <taxon>Agaricomycotina</taxon>
        <taxon>Agaricomycetes</taxon>
        <taxon>Agaricomycetidae</taxon>
        <taxon>Agaricales</taxon>
        <taxon>Marasmiineae</taxon>
        <taxon>Marasmiaceae</taxon>
        <taxon>Moniliophthora</taxon>
    </lineage>
</organism>
<comment type="caution">
    <text evidence="2">The sequence shown here is derived from an EMBL/GenBank/DDBJ whole genome shotgun (WGS) entry which is preliminary data.</text>
</comment>
<accession>V2XIB1</accession>
<dbReference type="HOGENOM" id="CLU_1086209_0_0_1"/>
<dbReference type="KEGG" id="mrr:Moror_4762"/>
<evidence type="ECO:0000313" key="3">
    <source>
        <dbReference type="Proteomes" id="UP000017559"/>
    </source>
</evidence>
<dbReference type="AlphaFoldDB" id="V2XIB1"/>
<feature type="compositionally biased region" description="Polar residues" evidence="1">
    <location>
        <begin position="205"/>
        <end position="215"/>
    </location>
</feature>
<dbReference type="OrthoDB" id="10330091at2759"/>